<comment type="caution">
    <text evidence="3">The sequence shown here is derived from an EMBL/GenBank/DDBJ whole genome shotgun (WGS) entry which is preliminary data.</text>
</comment>
<dbReference type="InterPro" id="IPR014538">
    <property type="entry name" value="UCP028063_topo_Znf"/>
</dbReference>
<sequence>MELTLILLMILIVIGVAAVKLNGESLAFPFKKRTNLFTPVERSFLDMLEQAVGDQYRIVCRVKLSDIVALRQGTDKKTARSAMVRAGSRHLDFVLCDREDLSPVVAIDLVSPKGKEGYKGQRDWFVSSTLDAARIPHLRIKIKSGYSKEEIRNCIEAKLAPVRYKEPAKPLIQGTNKNQDKPGMRRPVTA</sequence>
<accession>A0ABQ1QYT9</accession>
<dbReference type="Proteomes" id="UP000614272">
    <property type="component" value="Unassembled WGS sequence"/>
</dbReference>
<feature type="region of interest" description="Disordered" evidence="1">
    <location>
        <begin position="168"/>
        <end position="190"/>
    </location>
</feature>
<proteinExistence type="predicted"/>
<dbReference type="RefSeq" id="WP_099034511.1">
    <property type="nucleotide sequence ID" value="NZ_BMGJ01000001.1"/>
</dbReference>
<evidence type="ECO:0000259" key="2">
    <source>
        <dbReference type="Pfam" id="PF10881"/>
    </source>
</evidence>
<organism evidence="3 4">
    <name type="scientific">Lacimicrobium alkaliphilum</name>
    <dbReference type="NCBI Taxonomy" id="1526571"/>
    <lineage>
        <taxon>Bacteria</taxon>
        <taxon>Pseudomonadati</taxon>
        <taxon>Pseudomonadota</taxon>
        <taxon>Gammaproteobacteria</taxon>
        <taxon>Alteromonadales</taxon>
        <taxon>Alteromonadaceae</taxon>
        <taxon>Lacimicrobium</taxon>
    </lineage>
</organism>
<evidence type="ECO:0000313" key="3">
    <source>
        <dbReference type="EMBL" id="GGD50525.1"/>
    </source>
</evidence>
<gene>
    <name evidence="3" type="ORF">GCM10011357_03060</name>
</gene>
<evidence type="ECO:0000313" key="4">
    <source>
        <dbReference type="Proteomes" id="UP000614272"/>
    </source>
</evidence>
<feature type="domain" description="DUF2726" evidence="2">
    <location>
        <begin position="34"/>
        <end position="157"/>
    </location>
</feature>
<protein>
    <recommendedName>
        <fullName evidence="2">DUF2726 domain-containing protein</fullName>
    </recommendedName>
</protein>
<dbReference type="InterPro" id="IPR024402">
    <property type="entry name" value="DUF2726"/>
</dbReference>
<keyword evidence="4" id="KW-1185">Reference proteome</keyword>
<name>A0ABQ1QYT9_9ALTE</name>
<dbReference type="PIRSF" id="PIRSF028063">
    <property type="entry name" value="UCP028063"/>
    <property type="match status" value="1"/>
</dbReference>
<dbReference type="EMBL" id="BMGJ01000001">
    <property type="protein sequence ID" value="GGD50525.1"/>
    <property type="molecule type" value="Genomic_DNA"/>
</dbReference>
<evidence type="ECO:0000256" key="1">
    <source>
        <dbReference type="SAM" id="MobiDB-lite"/>
    </source>
</evidence>
<reference evidence="4" key="1">
    <citation type="journal article" date="2019" name="Int. J. Syst. Evol. Microbiol.">
        <title>The Global Catalogue of Microorganisms (GCM) 10K type strain sequencing project: providing services to taxonomists for standard genome sequencing and annotation.</title>
        <authorList>
            <consortium name="The Broad Institute Genomics Platform"/>
            <consortium name="The Broad Institute Genome Sequencing Center for Infectious Disease"/>
            <person name="Wu L."/>
            <person name="Ma J."/>
        </authorList>
    </citation>
    <scope>NUCLEOTIDE SEQUENCE [LARGE SCALE GENOMIC DNA]</scope>
    <source>
        <strain evidence="4">CGMCC 1.12923</strain>
    </source>
</reference>
<dbReference type="Pfam" id="PF10881">
    <property type="entry name" value="DUF2726"/>
    <property type="match status" value="1"/>
</dbReference>